<dbReference type="GO" id="GO:0009036">
    <property type="term" value="F:type II site-specific deoxyribonuclease activity"/>
    <property type="evidence" value="ECO:0007669"/>
    <property type="project" value="InterPro"/>
</dbReference>
<dbReference type="Proteomes" id="UP000289506">
    <property type="component" value="Plasmid 13"/>
</dbReference>
<accession>A0A449AIS8</accession>
<evidence type="ECO:0000313" key="1">
    <source>
        <dbReference type="EMBL" id="VEU64846.1"/>
    </source>
</evidence>
<dbReference type="EMBL" id="LR214986">
    <property type="protein sequence ID" value="VEU64846.1"/>
    <property type="molecule type" value="Genomic_DNA"/>
</dbReference>
<dbReference type="AlphaFoldDB" id="A0A449AIS8"/>
<dbReference type="GO" id="GO:0003677">
    <property type="term" value="F:DNA binding"/>
    <property type="evidence" value="ECO:0007669"/>
    <property type="project" value="InterPro"/>
</dbReference>
<dbReference type="InterPro" id="IPR019057">
    <property type="entry name" value="Restrct_endonuc_II_Eco47II"/>
</dbReference>
<proteinExistence type="predicted"/>
<geneLocation type="plasmid" evidence="1 2">
    <name>13</name>
</geneLocation>
<reference evidence="1 2" key="1">
    <citation type="submission" date="2019-01" db="EMBL/GenBank/DDBJ databases">
        <authorList>
            <consortium name="Pathogen Informatics"/>
        </authorList>
    </citation>
    <scope>NUCLEOTIDE SEQUENCE [LARGE SCALE GENOMIC DNA]</scope>
    <source>
        <strain evidence="1 2">NCTC10142</strain>
        <plasmid evidence="2">13</plasmid>
    </source>
</reference>
<organism evidence="1 2">
    <name type="scientific">Mycoplasmopsis cynos</name>
    <dbReference type="NCBI Taxonomy" id="171284"/>
    <lineage>
        <taxon>Bacteria</taxon>
        <taxon>Bacillati</taxon>
        <taxon>Mycoplasmatota</taxon>
        <taxon>Mycoplasmoidales</taxon>
        <taxon>Metamycoplasmataceae</taxon>
        <taxon>Mycoplasmopsis</taxon>
    </lineage>
</organism>
<dbReference type="GO" id="GO:0032259">
    <property type="term" value="P:methylation"/>
    <property type="evidence" value="ECO:0007669"/>
    <property type="project" value="UniProtKB-KW"/>
</dbReference>
<gene>
    <name evidence="1" type="primary">dcm_2</name>
    <name evidence="1" type="ORF">NCTC10142_00610</name>
</gene>
<evidence type="ECO:0000313" key="2">
    <source>
        <dbReference type="Proteomes" id="UP000289506"/>
    </source>
</evidence>
<dbReference type="GO" id="GO:0009307">
    <property type="term" value="P:DNA restriction-modification system"/>
    <property type="evidence" value="ECO:0007669"/>
    <property type="project" value="InterPro"/>
</dbReference>
<protein>
    <submittedName>
        <fullName evidence="1">Cytosine-specific DNA methyltransferase/Type II site-specific deoxyribonuclease</fullName>
    </submittedName>
</protein>
<dbReference type="Pfam" id="PF09553">
    <property type="entry name" value="RE_Eco47II"/>
    <property type="match status" value="1"/>
</dbReference>
<name>A0A449AIS8_9BACT</name>
<dbReference type="RefSeq" id="WP_129720688.1">
    <property type="nucleotide sequence ID" value="NZ_LR214986.1"/>
</dbReference>
<keyword evidence="1" id="KW-0614">Plasmid</keyword>
<sequence>MQYNLKFIKQEDFENHVKKTIEEYGEILKKIDLKKFNKNIIDPIKLLFDKNILNKTYKEIIELELTRQRDKSNNNAIGYFHQNIFKYINNCKVPKEGWDVVYEDINSKIIYYIEMKNKHNTMNSSSAKSTYIKMQNHLLNSKDKEKSVCALVEIISKKSSDIEWAISIEKTKQLPNKRIRRISIDKFYEIVTGDKNSFRDLCIQLPITIEKIINNDSNFKIEQDTVFEELENIHKDILKALYKLAFETYEGFTELQN</sequence>
<dbReference type="GO" id="GO:0008168">
    <property type="term" value="F:methyltransferase activity"/>
    <property type="evidence" value="ECO:0007669"/>
    <property type="project" value="UniProtKB-KW"/>
</dbReference>
<keyword evidence="1" id="KW-0808">Transferase</keyword>
<keyword evidence="1" id="KW-0489">Methyltransferase</keyword>
<dbReference type="REBASE" id="298562">
    <property type="entry name" value="Mcy10142ORF611P"/>
</dbReference>